<organism evidence="1 2">
    <name type="scientific">Nephila pilipes</name>
    <name type="common">Giant wood spider</name>
    <name type="synonym">Nephila maculata</name>
    <dbReference type="NCBI Taxonomy" id="299642"/>
    <lineage>
        <taxon>Eukaryota</taxon>
        <taxon>Metazoa</taxon>
        <taxon>Ecdysozoa</taxon>
        <taxon>Arthropoda</taxon>
        <taxon>Chelicerata</taxon>
        <taxon>Arachnida</taxon>
        <taxon>Araneae</taxon>
        <taxon>Araneomorphae</taxon>
        <taxon>Entelegynae</taxon>
        <taxon>Araneoidea</taxon>
        <taxon>Nephilidae</taxon>
        <taxon>Nephila</taxon>
    </lineage>
</organism>
<dbReference type="AlphaFoldDB" id="A0A8X6QPH2"/>
<dbReference type="Proteomes" id="UP000887013">
    <property type="component" value="Unassembled WGS sequence"/>
</dbReference>
<name>A0A8X6QPH2_NEPPI</name>
<sequence length="125" mass="14248">MHNNATQHGHYDCSRTIPWPLSQTPLSIPLAKSRDKSPYLEGKTVPKTQTISLLHSHAVVTLIPCFWIYKSPLLRRGWRERFLVCFLQGMGWGKCSCYVLLQSSCLDFPSCRLHLVAEVGHIINN</sequence>
<accession>A0A8X6QPH2</accession>
<reference evidence="1" key="1">
    <citation type="submission" date="2020-08" db="EMBL/GenBank/DDBJ databases">
        <title>Multicomponent nature underlies the extraordinary mechanical properties of spider dragline silk.</title>
        <authorList>
            <person name="Kono N."/>
            <person name="Nakamura H."/>
            <person name="Mori M."/>
            <person name="Yoshida Y."/>
            <person name="Ohtoshi R."/>
            <person name="Malay A.D."/>
            <person name="Moran D.A.P."/>
            <person name="Tomita M."/>
            <person name="Numata K."/>
            <person name="Arakawa K."/>
        </authorList>
    </citation>
    <scope>NUCLEOTIDE SEQUENCE</scope>
</reference>
<comment type="caution">
    <text evidence="1">The sequence shown here is derived from an EMBL/GenBank/DDBJ whole genome shotgun (WGS) entry which is preliminary data.</text>
</comment>
<keyword evidence="2" id="KW-1185">Reference proteome</keyword>
<evidence type="ECO:0000313" key="2">
    <source>
        <dbReference type="Proteomes" id="UP000887013"/>
    </source>
</evidence>
<protein>
    <submittedName>
        <fullName evidence="1">Uncharacterized protein</fullName>
    </submittedName>
</protein>
<evidence type="ECO:0000313" key="1">
    <source>
        <dbReference type="EMBL" id="GFU29875.1"/>
    </source>
</evidence>
<proteinExistence type="predicted"/>
<dbReference type="EMBL" id="BMAW01129302">
    <property type="protein sequence ID" value="GFU29875.1"/>
    <property type="molecule type" value="Genomic_DNA"/>
</dbReference>
<gene>
    <name evidence="1" type="ORF">NPIL_300541</name>
</gene>